<protein>
    <submittedName>
        <fullName evidence="2">Uncharacterized protein</fullName>
    </submittedName>
</protein>
<comment type="caution">
    <text evidence="2">The sequence shown here is derived from an EMBL/GenBank/DDBJ whole genome shotgun (WGS) entry which is preliminary data.</text>
</comment>
<keyword evidence="3" id="KW-1185">Reference proteome</keyword>
<feature type="region of interest" description="Disordered" evidence="1">
    <location>
        <begin position="1"/>
        <end position="35"/>
    </location>
</feature>
<feature type="compositionally biased region" description="Polar residues" evidence="1">
    <location>
        <begin position="16"/>
        <end position="35"/>
    </location>
</feature>
<dbReference type="AlphaFoldDB" id="A0A1R2CFJ1"/>
<dbReference type="Proteomes" id="UP000187209">
    <property type="component" value="Unassembled WGS sequence"/>
</dbReference>
<proteinExistence type="predicted"/>
<feature type="region of interest" description="Disordered" evidence="1">
    <location>
        <begin position="48"/>
        <end position="75"/>
    </location>
</feature>
<reference evidence="2 3" key="1">
    <citation type="submission" date="2016-11" db="EMBL/GenBank/DDBJ databases">
        <title>The macronuclear genome of Stentor coeruleus: a giant cell with tiny introns.</title>
        <authorList>
            <person name="Slabodnick M."/>
            <person name="Ruby J.G."/>
            <person name="Reiff S.B."/>
            <person name="Swart E.C."/>
            <person name="Gosai S."/>
            <person name="Prabakaran S."/>
            <person name="Witkowska E."/>
            <person name="Larue G.E."/>
            <person name="Fisher S."/>
            <person name="Freeman R.M."/>
            <person name="Gunawardena J."/>
            <person name="Chu W."/>
            <person name="Stover N.A."/>
            <person name="Gregory B.D."/>
            <person name="Nowacki M."/>
            <person name="Derisi J."/>
            <person name="Roy S.W."/>
            <person name="Marshall W.F."/>
            <person name="Sood P."/>
        </authorList>
    </citation>
    <scope>NUCLEOTIDE SEQUENCE [LARGE SCALE GENOMIC DNA]</scope>
    <source>
        <strain evidence="2">WM001</strain>
    </source>
</reference>
<gene>
    <name evidence="2" type="ORF">SteCoe_10440</name>
</gene>
<evidence type="ECO:0000256" key="1">
    <source>
        <dbReference type="SAM" id="MobiDB-lite"/>
    </source>
</evidence>
<accession>A0A1R2CFJ1</accession>
<evidence type="ECO:0000313" key="3">
    <source>
        <dbReference type="Proteomes" id="UP000187209"/>
    </source>
</evidence>
<sequence length="304" mass="35498">MKNTSFMNLNVKGKGKNTNPEGSDQPNKNTPKSQFNQILKFFTKERLDQSSRLSKQSLYPKIQNPNKQDKPIRKHTKDDIIFSSISPIRKLDKTPDVSFLYSKDYKAFVTPKKIIITDFDESIEENLNKIHKERCKSEAKHAKFLMNFNSNKHIEAISKWAKEKSHRQEELSRRFSVPKKIIQYSSRPYEDYDSDKEDVKYNYMDRVGKIRKLKHKLIEVSKHPDYEGKSGYISMQPQVKYVMKSRTPTISKKNIIIEAEKIKNSMVKKGVRCDLKTISCPLNESLSCKLPQGGEGLLKFEYIY</sequence>
<organism evidence="2 3">
    <name type="scientific">Stentor coeruleus</name>
    <dbReference type="NCBI Taxonomy" id="5963"/>
    <lineage>
        <taxon>Eukaryota</taxon>
        <taxon>Sar</taxon>
        <taxon>Alveolata</taxon>
        <taxon>Ciliophora</taxon>
        <taxon>Postciliodesmatophora</taxon>
        <taxon>Heterotrichea</taxon>
        <taxon>Heterotrichida</taxon>
        <taxon>Stentoridae</taxon>
        <taxon>Stentor</taxon>
    </lineage>
</organism>
<evidence type="ECO:0000313" key="2">
    <source>
        <dbReference type="EMBL" id="OMJ87792.1"/>
    </source>
</evidence>
<dbReference type="EMBL" id="MPUH01000168">
    <property type="protein sequence ID" value="OMJ87792.1"/>
    <property type="molecule type" value="Genomic_DNA"/>
</dbReference>
<name>A0A1R2CFJ1_9CILI</name>